<keyword evidence="4 6" id="KW-1133">Transmembrane helix</keyword>
<evidence type="ECO:0000256" key="4">
    <source>
        <dbReference type="ARBA" id="ARBA00022989"/>
    </source>
</evidence>
<keyword evidence="3 6" id="KW-0812">Transmembrane</keyword>
<dbReference type="STRING" id="1470563.SAMN05444000_101251"/>
<keyword evidence="8" id="KW-1185">Reference proteome</keyword>
<dbReference type="RefSeq" id="WP_175556870.1">
    <property type="nucleotide sequence ID" value="NZ_FQZQ01000001.1"/>
</dbReference>
<evidence type="ECO:0000256" key="2">
    <source>
        <dbReference type="ARBA" id="ARBA00022475"/>
    </source>
</evidence>
<organism evidence="7 8">
    <name type="scientific">Shimia gijangensis</name>
    <dbReference type="NCBI Taxonomy" id="1470563"/>
    <lineage>
        <taxon>Bacteria</taxon>
        <taxon>Pseudomonadati</taxon>
        <taxon>Pseudomonadota</taxon>
        <taxon>Alphaproteobacteria</taxon>
        <taxon>Rhodobacterales</taxon>
        <taxon>Roseobacteraceae</taxon>
    </lineage>
</organism>
<keyword evidence="5 6" id="KW-0472">Membrane</keyword>
<proteinExistence type="predicted"/>
<evidence type="ECO:0000256" key="5">
    <source>
        <dbReference type="ARBA" id="ARBA00023136"/>
    </source>
</evidence>
<dbReference type="AlphaFoldDB" id="A0A1M6BJC4"/>
<feature type="transmembrane region" description="Helical" evidence="6">
    <location>
        <begin position="73"/>
        <end position="90"/>
    </location>
</feature>
<dbReference type="InterPro" id="IPR001123">
    <property type="entry name" value="LeuE-type"/>
</dbReference>
<evidence type="ECO:0000256" key="3">
    <source>
        <dbReference type="ARBA" id="ARBA00022692"/>
    </source>
</evidence>
<evidence type="ECO:0000313" key="8">
    <source>
        <dbReference type="Proteomes" id="UP000183982"/>
    </source>
</evidence>
<dbReference type="PANTHER" id="PTHR30086:SF19">
    <property type="entry name" value="THREONINE EFFLUX PROTEIN"/>
    <property type="match status" value="1"/>
</dbReference>
<feature type="transmembrane region" description="Helical" evidence="6">
    <location>
        <begin position="182"/>
        <end position="200"/>
    </location>
</feature>
<keyword evidence="2" id="KW-1003">Cell membrane</keyword>
<dbReference type="Pfam" id="PF01810">
    <property type="entry name" value="LysE"/>
    <property type="match status" value="1"/>
</dbReference>
<evidence type="ECO:0000256" key="6">
    <source>
        <dbReference type="SAM" id="Phobius"/>
    </source>
</evidence>
<gene>
    <name evidence="7" type="ORF">SAMN05444000_101251</name>
</gene>
<accession>A0A1M6BJC4</accession>
<dbReference type="EMBL" id="FQZQ01000001">
    <property type="protein sequence ID" value="SHI48819.1"/>
    <property type="molecule type" value="Genomic_DNA"/>
</dbReference>
<name>A0A1M6BJC4_9RHOB</name>
<dbReference type="GO" id="GO:0015171">
    <property type="term" value="F:amino acid transmembrane transporter activity"/>
    <property type="evidence" value="ECO:0007669"/>
    <property type="project" value="TreeGrafter"/>
</dbReference>
<dbReference type="GO" id="GO:0005886">
    <property type="term" value="C:plasma membrane"/>
    <property type="evidence" value="ECO:0007669"/>
    <property type="project" value="UniProtKB-SubCell"/>
</dbReference>
<comment type="subcellular location">
    <subcellularLocation>
        <location evidence="1">Cell membrane</location>
        <topology evidence="1">Multi-pass membrane protein</topology>
    </subcellularLocation>
</comment>
<feature type="transmembrane region" description="Helical" evidence="6">
    <location>
        <begin position="148"/>
        <end position="170"/>
    </location>
</feature>
<dbReference type="Proteomes" id="UP000183982">
    <property type="component" value="Unassembled WGS sequence"/>
</dbReference>
<feature type="transmembrane region" description="Helical" evidence="6">
    <location>
        <begin position="41"/>
        <end position="66"/>
    </location>
</feature>
<evidence type="ECO:0000313" key="7">
    <source>
        <dbReference type="EMBL" id="SHI48819.1"/>
    </source>
</evidence>
<sequence length="205" mass="21413">MSPEIALILLAWAIAGGSPGPATLAISGTSMSAGRSAGLTIAAGIVCGSATWGVLSALGMGAVMLANAWVFEVVRYVGAMYLAFLAVKSLKRAMRPTPAAAPVPAAKAHLFSKGMLLHLTNPKAVLSWGAIYAIALPDGASMAQVWTLFGQLICVSVIVFLGYGLLFSSASVGRFYRKSQRWFEFAFGILFGVASLKILTARLEV</sequence>
<protein>
    <submittedName>
        <fullName evidence="7">Threonine/homoserine/homoserine lactone efflux protein</fullName>
    </submittedName>
</protein>
<reference evidence="8" key="1">
    <citation type="submission" date="2016-11" db="EMBL/GenBank/DDBJ databases">
        <authorList>
            <person name="Varghese N."/>
            <person name="Submissions S."/>
        </authorList>
    </citation>
    <scope>NUCLEOTIDE SEQUENCE [LARGE SCALE GENOMIC DNA]</scope>
    <source>
        <strain evidence="8">DSM 100564</strain>
    </source>
</reference>
<dbReference type="PANTHER" id="PTHR30086">
    <property type="entry name" value="ARGININE EXPORTER PROTEIN ARGO"/>
    <property type="match status" value="1"/>
</dbReference>
<evidence type="ECO:0000256" key="1">
    <source>
        <dbReference type="ARBA" id="ARBA00004651"/>
    </source>
</evidence>